<evidence type="ECO:0000256" key="2">
    <source>
        <dbReference type="ARBA" id="ARBA00022692"/>
    </source>
</evidence>
<name>A0ABQ2BSC2_9BACL</name>
<gene>
    <name evidence="6" type="ORF">GCM10008018_10600</name>
</gene>
<organism evidence="6 7">
    <name type="scientific">Paenibacillus marchantiophytorum</name>
    <dbReference type="NCBI Taxonomy" id="1619310"/>
    <lineage>
        <taxon>Bacteria</taxon>
        <taxon>Bacillati</taxon>
        <taxon>Bacillota</taxon>
        <taxon>Bacilli</taxon>
        <taxon>Bacillales</taxon>
        <taxon>Paenibacillaceae</taxon>
        <taxon>Paenibacillus</taxon>
    </lineage>
</organism>
<keyword evidence="3 5" id="KW-1133">Transmembrane helix</keyword>
<proteinExistence type="predicted"/>
<keyword evidence="7" id="KW-1185">Reference proteome</keyword>
<feature type="transmembrane region" description="Helical" evidence="5">
    <location>
        <begin position="95"/>
        <end position="116"/>
    </location>
</feature>
<evidence type="ECO:0000256" key="1">
    <source>
        <dbReference type="ARBA" id="ARBA00004141"/>
    </source>
</evidence>
<feature type="transmembrane region" description="Helical" evidence="5">
    <location>
        <begin position="196"/>
        <end position="226"/>
    </location>
</feature>
<evidence type="ECO:0000313" key="7">
    <source>
        <dbReference type="Proteomes" id="UP000615455"/>
    </source>
</evidence>
<comment type="subcellular location">
    <subcellularLocation>
        <location evidence="1">Membrane</location>
        <topology evidence="1">Multi-pass membrane protein</topology>
    </subcellularLocation>
</comment>
<dbReference type="InterPro" id="IPR007300">
    <property type="entry name" value="CidB/LrgB"/>
</dbReference>
<evidence type="ECO:0000313" key="6">
    <source>
        <dbReference type="EMBL" id="GGI45139.1"/>
    </source>
</evidence>
<dbReference type="PANTHER" id="PTHR30249">
    <property type="entry name" value="PUTATIVE SEROTONIN TRANSPORTER"/>
    <property type="match status" value="1"/>
</dbReference>
<keyword evidence="2 5" id="KW-0812">Transmembrane</keyword>
<feature type="transmembrane region" description="Helical" evidence="5">
    <location>
        <begin position="154"/>
        <end position="176"/>
    </location>
</feature>
<accession>A0ABQ2BSC2</accession>
<dbReference type="Proteomes" id="UP000615455">
    <property type="component" value="Unassembled WGS sequence"/>
</dbReference>
<evidence type="ECO:0000256" key="5">
    <source>
        <dbReference type="SAM" id="Phobius"/>
    </source>
</evidence>
<reference evidence="7" key="1">
    <citation type="journal article" date="2019" name="Int. J. Syst. Evol. Microbiol.">
        <title>The Global Catalogue of Microorganisms (GCM) 10K type strain sequencing project: providing services to taxonomists for standard genome sequencing and annotation.</title>
        <authorList>
            <consortium name="The Broad Institute Genomics Platform"/>
            <consortium name="The Broad Institute Genome Sequencing Center for Infectious Disease"/>
            <person name="Wu L."/>
            <person name="Ma J."/>
        </authorList>
    </citation>
    <scope>NUCLEOTIDE SEQUENCE [LARGE SCALE GENOMIC DNA]</scope>
    <source>
        <strain evidence="7">CGMCC 1.15043</strain>
    </source>
</reference>
<keyword evidence="4 5" id="KW-0472">Membrane</keyword>
<dbReference type="PANTHER" id="PTHR30249:SF3">
    <property type="entry name" value="MUREIN HYDROLASE EXPORT REGULATOR"/>
    <property type="match status" value="1"/>
</dbReference>
<dbReference type="Pfam" id="PF04172">
    <property type="entry name" value="LrgB"/>
    <property type="match status" value="1"/>
</dbReference>
<evidence type="ECO:0000256" key="3">
    <source>
        <dbReference type="ARBA" id="ARBA00022989"/>
    </source>
</evidence>
<sequence length="291" mass="30960">MVTGTDAAVLHSCSRRHHKVQIINHNERFTDHNNDIRKHHRCYDVFGFSGAMGIEITKEEFGVNDTLLSLGWLGSTILIYGGAKKLHQYFPKVYLTPLLVTPIILIALISGTGVSFDTYNEGAGWLSKMIEPATIALAVMLYKHYNVMKKHAIVILTSVCCGAIASIVTSAGLAHLFGLSAEIMDSLAPRSATTPIAIAISNLIGGVPTITAVATLMTGILGLMLGPFIVKWCGIQNPVARGVLLGTSAHSAGISKALEYDAVTGSVAGIAMLTTAFITLAAAPFLIVLFR</sequence>
<dbReference type="EMBL" id="BMHE01000003">
    <property type="protein sequence ID" value="GGI45139.1"/>
    <property type="molecule type" value="Genomic_DNA"/>
</dbReference>
<feature type="transmembrane region" description="Helical" evidence="5">
    <location>
        <begin position="270"/>
        <end position="290"/>
    </location>
</feature>
<evidence type="ECO:0008006" key="8">
    <source>
        <dbReference type="Google" id="ProtNLM"/>
    </source>
</evidence>
<evidence type="ECO:0000256" key="4">
    <source>
        <dbReference type="ARBA" id="ARBA00023136"/>
    </source>
</evidence>
<protein>
    <recommendedName>
        <fullName evidence="8">LrgB family protein</fullName>
    </recommendedName>
</protein>
<comment type="caution">
    <text evidence="6">The sequence shown here is derived from an EMBL/GenBank/DDBJ whole genome shotgun (WGS) entry which is preliminary data.</text>
</comment>